<evidence type="ECO:0000256" key="1">
    <source>
        <dbReference type="PROSITE-ProRule" id="PRU00169"/>
    </source>
</evidence>
<dbReference type="Proteomes" id="UP000001847">
    <property type="component" value="Chromosome I"/>
</dbReference>
<dbReference type="AlphaFoldDB" id="B0SJ74"/>
<keyword evidence="4" id="KW-1185">Reference proteome</keyword>
<sequence>MEVGMDGFVSKPFYIENLLQTYREILYKRNQ</sequence>
<dbReference type="STRING" id="456481.LEPBI_I0486"/>
<evidence type="ECO:0000313" key="4">
    <source>
        <dbReference type="Proteomes" id="UP000001847"/>
    </source>
</evidence>
<comment type="caution">
    <text evidence="1">Lacks conserved residue(s) required for the propagation of feature annotation.</text>
</comment>
<reference evidence="3 4" key="1">
    <citation type="journal article" date="2008" name="PLoS ONE">
        <title>Genome sequence of the saprophyte Leptospira biflexa provides insights into the evolution of Leptospira and the pathogenesis of leptospirosis.</title>
        <authorList>
            <person name="Picardeau M."/>
            <person name="Bulach D.M."/>
            <person name="Bouchier C."/>
            <person name="Zuerner R.L."/>
            <person name="Zidane N."/>
            <person name="Wilson P.J."/>
            <person name="Creno S."/>
            <person name="Kuczek E.S."/>
            <person name="Bommezzadri S."/>
            <person name="Davis J.C."/>
            <person name="McGrath A."/>
            <person name="Johnson M.J."/>
            <person name="Boursaux-Eude C."/>
            <person name="Seemann T."/>
            <person name="Rouy Z."/>
            <person name="Coppel R.L."/>
            <person name="Rood J.I."/>
            <person name="Lajus A."/>
            <person name="Davies J.K."/>
            <person name="Medigue C."/>
            <person name="Adler B."/>
        </authorList>
    </citation>
    <scope>NUCLEOTIDE SEQUENCE [LARGE SCALE GENOMIC DNA]</scope>
    <source>
        <strain evidence="4">Patoc 1 / ATCC 23582 / Paris</strain>
    </source>
</reference>
<dbReference type="HOGENOM" id="CLU_3397206_0_0_12"/>
<gene>
    <name evidence="3" type="ordered locus">LEPBI_I0486</name>
</gene>
<name>B0SJ74_LEPBP</name>
<dbReference type="KEGG" id="lbi:LEPBI_I0486"/>
<proteinExistence type="predicted"/>
<accession>B0SJ74</accession>
<protein>
    <submittedName>
        <fullName evidence="3">Putative two-component response regulator</fullName>
    </submittedName>
</protein>
<evidence type="ECO:0000313" key="3">
    <source>
        <dbReference type="EMBL" id="ABZ96624.1"/>
    </source>
</evidence>
<dbReference type="EMBL" id="CP000786">
    <property type="protein sequence ID" value="ABZ96624.1"/>
    <property type="molecule type" value="Genomic_DNA"/>
</dbReference>
<evidence type="ECO:0000259" key="2">
    <source>
        <dbReference type="PROSITE" id="PS50110"/>
    </source>
</evidence>
<dbReference type="InterPro" id="IPR001789">
    <property type="entry name" value="Sig_transdc_resp-reg_receiver"/>
</dbReference>
<dbReference type="GO" id="GO:0000160">
    <property type="term" value="P:phosphorelay signal transduction system"/>
    <property type="evidence" value="ECO:0007669"/>
    <property type="project" value="InterPro"/>
</dbReference>
<feature type="domain" description="Response regulatory" evidence="2">
    <location>
        <begin position="1"/>
        <end position="26"/>
    </location>
</feature>
<organism evidence="3 4">
    <name type="scientific">Leptospira biflexa serovar Patoc (strain Patoc 1 / ATCC 23582 / Paris)</name>
    <dbReference type="NCBI Taxonomy" id="456481"/>
    <lineage>
        <taxon>Bacteria</taxon>
        <taxon>Pseudomonadati</taxon>
        <taxon>Spirochaetota</taxon>
        <taxon>Spirochaetia</taxon>
        <taxon>Leptospirales</taxon>
        <taxon>Leptospiraceae</taxon>
        <taxon>Leptospira</taxon>
    </lineage>
</organism>
<dbReference type="PROSITE" id="PS50110">
    <property type="entry name" value="RESPONSE_REGULATORY"/>
    <property type="match status" value="1"/>
</dbReference>